<evidence type="ECO:0000313" key="3">
    <source>
        <dbReference type="Proteomes" id="UP000323930"/>
    </source>
</evidence>
<dbReference type="AlphaFoldDB" id="A0A5D0HKX3"/>
<feature type="transmembrane region" description="Helical" evidence="1">
    <location>
        <begin position="62"/>
        <end position="89"/>
    </location>
</feature>
<dbReference type="RefSeq" id="WP_187388342.1">
    <property type="nucleotide sequence ID" value="NZ_VSDQ01000718.1"/>
</dbReference>
<evidence type="ECO:0000256" key="1">
    <source>
        <dbReference type="SAM" id="Phobius"/>
    </source>
</evidence>
<keyword evidence="3" id="KW-1185">Reference proteome</keyword>
<sequence length="784" mass="91686">MLEIAKNVIVALFFVLLLYLIEFFSQNVYNAHFQSFPNWLKSITNSLPKPSYPKSLDSVNGFISLIASISGVLLALFYPILATIASSGYSKVNSSIRNLLFLEPITQNYLRRLAFLTAYSVCVLLFITFGYYPGNLVLITLALLSLISLFNLLKIGAGVYNLFEPNTLAQIANKQIVGNIKNVTINSAYWDNPSFQSFFRRNVEKDLEILRLLNVIGIEGFPINKKSFLNTVSQTLKLLEFYLSFKSNIPIKSKWFKNKSEHKSYFEADLRDRELSINTRTYPFPKEVSNTFWFEEQIFKIYRDIGEKVTLLDDQEIKYEYLYKSVNVLQYFGYSFEYSLAERLLKENFLITKNSLVHNEKNTYENSKANLVLIESFISSSIRDYQIRFFQASENLTKTVFNNEISKIDWNKKSSLYKISLPYQLNVFFEKYFTYVKNEKAVEGKQITPTWYITQHITAEYLILLERNFKNTIQQIKTFAIPLVELCRSNNNHLSASFAAHCTLELIDRIKFRIPRINSVIQEFESNNLHKGAFKWTSLDIEEANTELKSINDKLVAGISEDMQKIFHLKWDENYPDIFARSFAIISNDINDSYINNDLDKFKSIFSSFLKSSLASFYALYYQRYKDRYHHDLEVIYQIHIELMQLSGLGYVYSEISGIPFWEEIINSWNETKIDKAQIDLMMASYSFYINEKHGTGLNFTDNFSRTKKLSQILVDRGIDVNNYENTIIRRYITDRIHTDKNYEELFLELYLFTFIEAKESVSKLSSGRRSVLFDINRIYGREV</sequence>
<comment type="caution">
    <text evidence="2">The sequence shown here is derived from an EMBL/GenBank/DDBJ whole genome shotgun (WGS) entry which is preliminary data.</text>
</comment>
<keyword evidence="1" id="KW-0472">Membrane</keyword>
<feature type="transmembrane region" description="Helical" evidence="1">
    <location>
        <begin position="7"/>
        <end position="29"/>
    </location>
</feature>
<accession>A0A5D0HKX3</accession>
<evidence type="ECO:0000313" key="2">
    <source>
        <dbReference type="EMBL" id="TYA71938.1"/>
    </source>
</evidence>
<dbReference type="EMBL" id="VSDQ01000718">
    <property type="protein sequence ID" value="TYA71938.1"/>
    <property type="molecule type" value="Genomic_DNA"/>
</dbReference>
<organism evidence="2 3">
    <name type="scientific">Seonamhaeicola marinus</name>
    <dbReference type="NCBI Taxonomy" id="1912246"/>
    <lineage>
        <taxon>Bacteria</taxon>
        <taxon>Pseudomonadati</taxon>
        <taxon>Bacteroidota</taxon>
        <taxon>Flavobacteriia</taxon>
        <taxon>Flavobacteriales</taxon>
        <taxon>Flavobacteriaceae</taxon>
    </lineage>
</organism>
<keyword evidence="1" id="KW-1133">Transmembrane helix</keyword>
<evidence type="ECO:0008006" key="4">
    <source>
        <dbReference type="Google" id="ProtNLM"/>
    </source>
</evidence>
<protein>
    <recommendedName>
        <fullName evidence="4">DUF2254 domain-containing protein</fullName>
    </recommendedName>
</protein>
<gene>
    <name evidence="2" type="ORF">FUA24_20530</name>
</gene>
<dbReference type="Proteomes" id="UP000323930">
    <property type="component" value="Unassembled WGS sequence"/>
</dbReference>
<proteinExistence type="predicted"/>
<reference evidence="2 3" key="1">
    <citation type="submission" date="2019-08" db="EMBL/GenBank/DDBJ databases">
        <title>Seonamhaeicola sediminis sp. nov., isolated from marine sediment.</title>
        <authorList>
            <person name="Cao W.R."/>
        </authorList>
    </citation>
    <scope>NUCLEOTIDE SEQUENCE [LARGE SCALE GENOMIC DNA]</scope>
    <source>
        <strain evidence="2 3">B011</strain>
    </source>
</reference>
<name>A0A5D0HKX3_9FLAO</name>
<keyword evidence="1" id="KW-0812">Transmembrane</keyword>